<organism evidence="2 3">
    <name type="scientific">Naumannella cuiyingiana</name>
    <dbReference type="NCBI Taxonomy" id="1347891"/>
    <lineage>
        <taxon>Bacteria</taxon>
        <taxon>Bacillati</taxon>
        <taxon>Actinomycetota</taxon>
        <taxon>Actinomycetes</taxon>
        <taxon>Propionibacteriales</taxon>
        <taxon>Propionibacteriaceae</taxon>
        <taxon>Naumannella</taxon>
    </lineage>
</organism>
<dbReference type="EMBL" id="JACBZS010000001">
    <property type="protein sequence ID" value="NYI70123.1"/>
    <property type="molecule type" value="Genomic_DNA"/>
</dbReference>
<dbReference type="PANTHER" id="PTHR33990">
    <property type="entry name" value="PROTEIN YJDN-RELATED"/>
    <property type="match status" value="1"/>
</dbReference>
<dbReference type="RefSeq" id="WP_179444110.1">
    <property type="nucleotide sequence ID" value="NZ_JACBZS010000001.1"/>
</dbReference>
<keyword evidence="2" id="KW-0830">Ubiquinone</keyword>
<name>A0A7Z0D776_9ACTN</name>
<gene>
    <name evidence="2" type="ORF">GGQ54_000683</name>
</gene>
<dbReference type="Pfam" id="PF06983">
    <property type="entry name" value="3-dmu-9_3-mt"/>
    <property type="match status" value="1"/>
</dbReference>
<dbReference type="PANTHER" id="PTHR33990:SF2">
    <property type="entry name" value="PHNB-LIKE DOMAIN-CONTAINING PROTEIN"/>
    <property type="match status" value="1"/>
</dbReference>
<dbReference type="GO" id="GO:0032259">
    <property type="term" value="P:methylation"/>
    <property type="evidence" value="ECO:0007669"/>
    <property type="project" value="UniProtKB-KW"/>
</dbReference>
<keyword evidence="2" id="KW-0489">Methyltransferase</keyword>
<sequence>MPAITPCLWFNTKLDDVLDYYFSIFPDSSVREQLRYGEEAGDNAGELMYVVFELAGNRLSAINGGGQDFPFSEAVSLEIDCADQAEIDYYWDKLTADGGEEGPCGWCKDKYGLSWQVAPSSLNELFGDPDPARAARAMNAMMQMKKLVIADLEAAANG</sequence>
<evidence type="ECO:0000313" key="3">
    <source>
        <dbReference type="Proteomes" id="UP000527616"/>
    </source>
</evidence>
<dbReference type="Gene3D" id="3.10.180.10">
    <property type="entry name" value="2,3-Dihydroxybiphenyl 1,2-Dioxygenase, domain 1"/>
    <property type="match status" value="1"/>
</dbReference>
<feature type="domain" description="PhnB-like" evidence="1">
    <location>
        <begin position="3"/>
        <end position="117"/>
    </location>
</feature>
<dbReference type="InterPro" id="IPR009725">
    <property type="entry name" value="3_dmu_93_MTrfase"/>
</dbReference>
<dbReference type="PIRSF" id="PIRSF021700">
    <property type="entry name" value="3_dmu_93_MTrfase"/>
    <property type="match status" value="1"/>
</dbReference>
<evidence type="ECO:0000259" key="1">
    <source>
        <dbReference type="Pfam" id="PF06983"/>
    </source>
</evidence>
<reference evidence="2 3" key="1">
    <citation type="submission" date="2020-07" db="EMBL/GenBank/DDBJ databases">
        <title>Sequencing the genomes of 1000 actinobacteria strains.</title>
        <authorList>
            <person name="Klenk H.-P."/>
        </authorList>
    </citation>
    <scope>NUCLEOTIDE SEQUENCE [LARGE SCALE GENOMIC DNA]</scope>
    <source>
        <strain evidence="2 3">DSM 103164</strain>
    </source>
</reference>
<comment type="caution">
    <text evidence="2">The sequence shown here is derived from an EMBL/GenBank/DDBJ whole genome shotgun (WGS) entry which is preliminary data.</text>
</comment>
<dbReference type="AlphaFoldDB" id="A0A7Z0D776"/>
<dbReference type="GO" id="GO:0008168">
    <property type="term" value="F:methyltransferase activity"/>
    <property type="evidence" value="ECO:0007669"/>
    <property type="project" value="UniProtKB-KW"/>
</dbReference>
<protein>
    <submittedName>
        <fullName evidence="2">Putative 3-demethylubiquinone-9 3-methyltransferase (Glyoxalase superfamily)</fullName>
    </submittedName>
</protein>
<dbReference type="InterPro" id="IPR028973">
    <property type="entry name" value="PhnB-like"/>
</dbReference>
<evidence type="ECO:0000313" key="2">
    <source>
        <dbReference type="EMBL" id="NYI70123.1"/>
    </source>
</evidence>
<proteinExistence type="predicted"/>
<keyword evidence="2" id="KW-0808">Transferase</keyword>
<dbReference type="InterPro" id="IPR029068">
    <property type="entry name" value="Glyas_Bleomycin-R_OHBP_Dase"/>
</dbReference>
<dbReference type="CDD" id="cd06588">
    <property type="entry name" value="PhnB_like"/>
    <property type="match status" value="1"/>
</dbReference>
<keyword evidence="3" id="KW-1185">Reference proteome</keyword>
<dbReference type="Proteomes" id="UP000527616">
    <property type="component" value="Unassembled WGS sequence"/>
</dbReference>
<dbReference type="SUPFAM" id="SSF54593">
    <property type="entry name" value="Glyoxalase/Bleomycin resistance protein/Dihydroxybiphenyl dioxygenase"/>
    <property type="match status" value="1"/>
</dbReference>
<accession>A0A7Z0D776</accession>